<proteinExistence type="predicted"/>
<dbReference type="AlphaFoldDB" id="A0A150WSY5"/>
<dbReference type="Pfam" id="PF06966">
    <property type="entry name" value="DUF1295"/>
    <property type="match status" value="1"/>
</dbReference>
<organism evidence="2 3">
    <name type="scientific">Bdellovibrio bacteriovorus</name>
    <dbReference type="NCBI Taxonomy" id="959"/>
    <lineage>
        <taxon>Bacteria</taxon>
        <taxon>Pseudomonadati</taxon>
        <taxon>Bdellovibrionota</taxon>
        <taxon>Bdellovibrionia</taxon>
        <taxon>Bdellovibrionales</taxon>
        <taxon>Pseudobdellovibrionaceae</taxon>
        <taxon>Bdellovibrio</taxon>
    </lineage>
</organism>
<feature type="transmembrane region" description="Helical" evidence="1">
    <location>
        <begin position="51"/>
        <end position="72"/>
    </location>
</feature>
<keyword evidence="1" id="KW-0472">Membrane</keyword>
<feature type="transmembrane region" description="Helical" evidence="1">
    <location>
        <begin position="20"/>
        <end position="39"/>
    </location>
</feature>
<feature type="transmembrane region" description="Helical" evidence="1">
    <location>
        <begin position="184"/>
        <end position="212"/>
    </location>
</feature>
<feature type="transmembrane region" description="Helical" evidence="1">
    <location>
        <begin position="127"/>
        <end position="145"/>
    </location>
</feature>
<dbReference type="PANTHER" id="PTHR32251">
    <property type="entry name" value="3-OXO-5-ALPHA-STEROID 4-DEHYDROGENASE"/>
    <property type="match status" value="1"/>
</dbReference>
<comment type="caution">
    <text evidence="2">The sequence shown here is derived from an EMBL/GenBank/DDBJ whole genome shotgun (WGS) entry which is preliminary data.</text>
</comment>
<reference evidence="2 3" key="1">
    <citation type="submission" date="2016-03" db="EMBL/GenBank/DDBJ databases">
        <authorList>
            <person name="Ploux O."/>
        </authorList>
    </citation>
    <scope>NUCLEOTIDE SEQUENCE [LARGE SCALE GENOMIC DNA]</scope>
    <source>
        <strain evidence="2 3">R0</strain>
    </source>
</reference>
<keyword evidence="3" id="KW-1185">Reference proteome</keyword>
<dbReference type="PROSITE" id="PS50244">
    <property type="entry name" value="S5A_REDUCTASE"/>
    <property type="match status" value="1"/>
</dbReference>
<sequence length="247" mass="28373">MHATFLIAWRIRRNDLADIVWGPGFMVVALGAMLGQYQATGELALHFREAVLLGCVSLWAVRLFYHIGFRALKKSEDIRYHNWRIAWGKTWVWRSYLQVFVLQGIIMLIISLPIIWVVRHAPSPADFSVFLGAAIWVFGFLFESVGDAQLKKFKADKSNKGKIMDRGLWSWTRHPNYFGEVTQWWGIFVMVALLPAGWITVISPLAITYLILKVSGVPMLEELMKDRPGFSEYARKTSKFFPLPPKP</sequence>
<evidence type="ECO:0000256" key="1">
    <source>
        <dbReference type="SAM" id="Phobius"/>
    </source>
</evidence>
<dbReference type="EMBL" id="LUKE01000001">
    <property type="protein sequence ID" value="KYG67424.1"/>
    <property type="molecule type" value="Genomic_DNA"/>
</dbReference>
<keyword evidence="1" id="KW-0812">Transmembrane</keyword>
<evidence type="ECO:0000313" key="2">
    <source>
        <dbReference type="EMBL" id="KYG67424.1"/>
    </source>
</evidence>
<name>A0A150WSY5_BDEBC</name>
<dbReference type="OrthoDB" id="9779233at2"/>
<evidence type="ECO:0000313" key="3">
    <source>
        <dbReference type="Proteomes" id="UP000075320"/>
    </source>
</evidence>
<dbReference type="GO" id="GO:0016020">
    <property type="term" value="C:membrane"/>
    <property type="evidence" value="ECO:0007669"/>
    <property type="project" value="TreeGrafter"/>
</dbReference>
<accession>A0A150WSY5</accession>
<feature type="transmembrane region" description="Helical" evidence="1">
    <location>
        <begin position="93"/>
        <end position="115"/>
    </location>
</feature>
<dbReference type="PANTHER" id="PTHR32251:SF17">
    <property type="entry name" value="STEROID 5-ALPHA REDUCTASE C-TERMINAL DOMAIN-CONTAINING PROTEIN"/>
    <property type="match status" value="1"/>
</dbReference>
<gene>
    <name evidence="2" type="ORF">AZI86_01165</name>
</gene>
<dbReference type="InterPro" id="IPR010721">
    <property type="entry name" value="UstE-like"/>
</dbReference>
<dbReference type="Proteomes" id="UP000075320">
    <property type="component" value="Unassembled WGS sequence"/>
</dbReference>
<keyword evidence="1" id="KW-1133">Transmembrane helix</keyword>
<dbReference type="Gene3D" id="1.20.120.1630">
    <property type="match status" value="1"/>
</dbReference>
<protein>
    <submittedName>
        <fullName evidence="2">Uncharacterized protein</fullName>
    </submittedName>
</protein>